<dbReference type="HOGENOM" id="CLU_1310225_0_0_1"/>
<dbReference type="EMBL" id="KL142409">
    <property type="protein sequence ID" value="KDR68287.1"/>
    <property type="molecule type" value="Genomic_DNA"/>
</dbReference>
<name>A0A067SE59_GALM3</name>
<evidence type="ECO:0000313" key="2">
    <source>
        <dbReference type="Proteomes" id="UP000027222"/>
    </source>
</evidence>
<keyword evidence="2" id="KW-1185">Reference proteome</keyword>
<organism evidence="1 2">
    <name type="scientific">Galerina marginata (strain CBS 339.88)</name>
    <dbReference type="NCBI Taxonomy" id="685588"/>
    <lineage>
        <taxon>Eukaryota</taxon>
        <taxon>Fungi</taxon>
        <taxon>Dikarya</taxon>
        <taxon>Basidiomycota</taxon>
        <taxon>Agaricomycotina</taxon>
        <taxon>Agaricomycetes</taxon>
        <taxon>Agaricomycetidae</taxon>
        <taxon>Agaricales</taxon>
        <taxon>Agaricineae</taxon>
        <taxon>Strophariaceae</taxon>
        <taxon>Galerina</taxon>
    </lineage>
</organism>
<gene>
    <name evidence="1" type="ORF">GALMADRAFT_1049653</name>
</gene>
<dbReference type="Proteomes" id="UP000027222">
    <property type="component" value="Unassembled WGS sequence"/>
</dbReference>
<dbReference type="AlphaFoldDB" id="A0A067SE59"/>
<protein>
    <submittedName>
        <fullName evidence="1">Uncharacterized protein</fullName>
    </submittedName>
</protein>
<accession>A0A067SE59</accession>
<evidence type="ECO:0000313" key="1">
    <source>
        <dbReference type="EMBL" id="KDR68287.1"/>
    </source>
</evidence>
<reference evidence="2" key="1">
    <citation type="journal article" date="2014" name="Proc. Natl. Acad. Sci. U.S.A.">
        <title>Extensive sampling of basidiomycete genomes demonstrates inadequacy of the white-rot/brown-rot paradigm for wood decay fungi.</title>
        <authorList>
            <person name="Riley R."/>
            <person name="Salamov A.A."/>
            <person name="Brown D.W."/>
            <person name="Nagy L.G."/>
            <person name="Floudas D."/>
            <person name="Held B.W."/>
            <person name="Levasseur A."/>
            <person name="Lombard V."/>
            <person name="Morin E."/>
            <person name="Otillar R."/>
            <person name="Lindquist E.A."/>
            <person name="Sun H."/>
            <person name="LaButti K.M."/>
            <person name="Schmutz J."/>
            <person name="Jabbour D."/>
            <person name="Luo H."/>
            <person name="Baker S.E."/>
            <person name="Pisabarro A.G."/>
            <person name="Walton J.D."/>
            <person name="Blanchette R.A."/>
            <person name="Henrissat B."/>
            <person name="Martin F."/>
            <person name="Cullen D."/>
            <person name="Hibbett D.S."/>
            <person name="Grigoriev I.V."/>
        </authorList>
    </citation>
    <scope>NUCLEOTIDE SEQUENCE [LARGE SCALE GENOMIC DNA]</scope>
    <source>
        <strain evidence="2">CBS 339.88</strain>
    </source>
</reference>
<proteinExistence type="predicted"/>
<sequence>MFVVLLLPFFVVCSLFVFSRVFRSCCSVFSLFGSALLCRFFDSFFFHWWARSVAPAVRWFYLPLRVEREVLSAFFLFSPHYYLHVFLPTSSPAAAQLSSIHQSPPCEVEGRLFRFFSLIFPLCLQSNQQRASGSAIQGGRTLPRPRPPILSFFHAHQHSVSSPLLLLILSFSFGLGPSWWTEGFFPVLVHDHCCLFLAPHPQPCLIAAGH</sequence>